<comment type="caution">
    <text evidence="1">The sequence shown here is derived from an EMBL/GenBank/DDBJ whole genome shotgun (WGS) entry which is preliminary data.</text>
</comment>
<protein>
    <submittedName>
        <fullName evidence="1">Uncharacterized protein</fullName>
    </submittedName>
</protein>
<organism evidence="1 2">
    <name type="scientific">Mycolicibacterium fallax</name>
    <name type="common">Mycobacterium fallax</name>
    <dbReference type="NCBI Taxonomy" id="1793"/>
    <lineage>
        <taxon>Bacteria</taxon>
        <taxon>Bacillati</taxon>
        <taxon>Actinomycetota</taxon>
        <taxon>Actinomycetes</taxon>
        <taxon>Mycobacteriales</taxon>
        <taxon>Mycobacteriaceae</taxon>
        <taxon>Mycolicibacterium</taxon>
    </lineage>
</organism>
<proteinExistence type="predicted"/>
<dbReference type="EMBL" id="LQOJ01000048">
    <property type="protein sequence ID" value="ORV00955.1"/>
    <property type="molecule type" value="Genomic_DNA"/>
</dbReference>
<accession>A0A1X1R7P1</accession>
<name>A0A1X1R7P1_MYCFA</name>
<evidence type="ECO:0000313" key="2">
    <source>
        <dbReference type="Proteomes" id="UP000193484"/>
    </source>
</evidence>
<sequence>MKTNADTTPEELILRAYVSRSDRAELVSALSAMEYTFPQYEPYPVEERLMGTWDQLPLAYYQKYISHDELEAVRAAVKPPQE</sequence>
<reference evidence="1 2" key="1">
    <citation type="submission" date="2016-01" db="EMBL/GenBank/DDBJ databases">
        <title>The new phylogeny of the genus Mycobacterium.</title>
        <authorList>
            <person name="Tarcisio F."/>
            <person name="Conor M."/>
            <person name="Antonella G."/>
            <person name="Elisabetta G."/>
            <person name="Giulia F.S."/>
            <person name="Sara T."/>
            <person name="Anna F."/>
            <person name="Clotilde B."/>
            <person name="Roberto B."/>
            <person name="Veronica D.S."/>
            <person name="Fabio R."/>
            <person name="Monica P."/>
            <person name="Olivier J."/>
            <person name="Enrico T."/>
            <person name="Nicola S."/>
        </authorList>
    </citation>
    <scope>NUCLEOTIDE SEQUENCE [LARGE SCALE GENOMIC DNA]</scope>
    <source>
        <strain evidence="1 2">DSM 44179</strain>
    </source>
</reference>
<dbReference type="STRING" id="1793.AWC04_14880"/>
<dbReference type="AlphaFoldDB" id="A0A1X1R7P1"/>
<evidence type="ECO:0000313" key="1">
    <source>
        <dbReference type="EMBL" id="ORV00955.1"/>
    </source>
</evidence>
<keyword evidence="2" id="KW-1185">Reference proteome</keyword>
<dbReference type="Proteomes" id="UP000193484">
    <property type="component" value="Unassembled WGS sequence"/>
</dbReference>
<gene>
    <name evidence="1" type="ORF">AWC04_14880</name>
</gene>